<gene>
    <name evidence="1" type="ORF">SAMN05192534_12527</name>
</gene>
<accession>A0A1G8IS50</accession>
<name>A0A1G8IS50_9BACI</name>
<keyword evidence="2" id="KW-1185">Reference proteome</keyword>
<dbReference type="OrthoDB" id="9771846at2"/>
<proteinExistence type="predicted"/>
<dbReference type="CDD" id="cd00761">
    <property type="entry name" value="Glyco_tranf_GTA_type"/>
    <property type="match status" value="1"/>
</dbReference>
<evidence type="ECO:0000313" key="2">
    <source>
        <dbReference type="Proteomes" id="UP000199163"/>
    </source>
</evidence>
<dbReference type="GO" id="GO:0016740">
    <property type="term" value="F:transferase activity"/>
    <property type="evidence" value="ECO:0007669"/>
    <property type="project" value="UniProtKB-KW"/>
</dbReference>
<dbReference type="EMBL" id="FNDK01000025">
    <property type="protein sequence ID" value="SDI21290.1"/>
    <property type="molecule type" value="Genomic_DNA"/>
</dbReference>
<dbReference type="InterPro" id="IPR021466">
    <property type="entry name" value="Put_rhamnosyl_transferase"/>
</dbReference>
<dbReference type="AlphaFoldDB" id="A0A1G8IS50"/>
<evidence type="ECO:0000313" key="1">
    <source>
        <dbReference type="EMBL" id="SDI21290.1"/>
    </source>
</evidence>
<reference evidence="1 2" key="1">
    <citation type="submission" date="2016-10" db="EMBL/GenBank/DDBJ databases">
        <authorList>
            <person name="de Groot N.N."/>
        </authorList>
    </citation>
    <scope>NUCLEOTIDE SEQUENCE [LARGE SCALE GENOMIC DNA]</scope>
    <source>
        <strain evidence="1 2">DSM 21632</strain>
    </source>
</reference>
<dbReference type="STRING" id="568899.SAMN05192534_12527"/>
<keyword evidence="1" id="KW-0808">Transferase</keyword>
<protein>
    <submittedName>
        <fullName evidence="1">Putative rhamnosyl transferase</fullName>
    </submittedName>
</protein>
<dbReference type="Pfam" id="PF11316">
    <property type="entry name" value="Rhamno_transf"/>
    <property type="match status" value="1"/>
</dbReference>
<organism evidence="1 2">
    <name type="scientific">Alteribacillus persepolensis</name>
    <dbReference type="NCBI Taxonomy" id="568899"/>
    <lineage>
        <taxon>Bacteria</taxon>
        <taxon>Bacillati</taxon>
        <taxon>Bacillota</taxon>
        <taxon>Bacilli</taxon>
        <taxon>Bacillales</taxon>
        <taxon>Bacillaceae</taxon>
        <taxon>Alteribacillus</taxon>
    </lineage>
</organism>
<dbReference type="RefSeq" id="WP_091275922.1">
    <property type="nucleotide sequence ID" value="NZ_FNDK01000025.1"/>
</dbReference>
<sequence>MKKKIIIFNILFNNLRKKHVPPRPHPTIVLTEKWIQHRMQIFMNNTRKSLENQTNQNFIALVRYEDSTEEIVKNALSKYKKLPRNIIFVKESTVDDFIKSKIQGYNYVYLARLDSDDMYHKSMVNRLHKYSPKPGTKVLINQNGFIYHSANNAMATYRKESPPFFILIYKTADYLNGVRHPITKHKEAIRLPHEILRGQNFIVTVHSSNTSSKFKTRNNNMQVNPRQARKILRDFRGK</sequence>
<dbReference type="Proteomes" id="UP000199163">
    <property type="component" value="Unassembled WGS sequence"/>
</dbReference>